<dbReference type="Proteomes" id="UP000259273">
    <property type="component" value="Unassembled WGS sequence"/>
</dbReference>
<evidence type="ECO:0000259" key="3">
    <source>
        <dbReference type="Pfam" id="PF00710"/>
    </source>
</evidence>
<dbReference type="PANTHER" id="PTHR11707:SF28">
    <property type="entry name" value="60 KDA LYSOPHOSPHOLIPASE"/>
    <property type="match status" value="1"/>
</dbReference>
<evidence type="ECO:0000256" key="1">
    <source>
        <dbReference type="PIRSR" id="PIRSR001220-1"/>
    </source>
</evidence>
<dbReference type="PANTHER" id="PTHR11707">
    <property type="entry name" value="L-ASPARAGINASE"/>
    <property type="match status" value="1"/>
</dbReference>
<proteinExistence type="predicted"/>
<dbReference type="STRING" id="1121937.GCA_000423125_01424"/>
<name>A0A3C1KN46_9GAMM</name>
<sequence length="163" mass="17439">MKLHIITTGGTIDKIYFDAKSDYQVGEPVIGELLQRMGARFDYSVESAMRKDSLDMTDADRDLIRRAAIQCPEQCVLITHGTDGMVATARALQDIPGKCIVLTGALQPAAFAQSDAIFNIGCAIGALQGKPPGVYIAMNGEVFDADNVVKNVAANRFEAVTSA</sequence>
<dbReference type="InterPro" id="IPR006034">
    <property type="entry name" value="Asparaginase/glutaminase-like"/>
</dbReference>
<dbReference type="PIRSF" id="PIRSF500176">
    <property type="entry name" value="L_ASNase"/>
    <property type="match status" value="1"/>
</dbReference>
<gene>
    <name evidence="4" type="ORF">DCP75_09300</name>
</gene>
<dbReference type="EMBL" id="DMND01000129">
    <property type="protein sequence ID" value="HAN27898.1"/>
    <property type="molecule type" value="Genomic_DNA"/>
</dbReference>
<dbReference type="PIRSF" id="PIRSF001220">
    <property type="entry name" value="L-ASNase_gatD"/>
    <property type="match status" value="1"/>
</dbReference>
<evidence type="ECO:0000313" key="5">
    <source>
        <dbReference type="Proteomes" id="UP000259273"/>
    </source>
</evidence>
<dbReference type="Gene3D" id="3.40.50.1170">
    <property type="entry name" value="L-asparaginase, N-terminal domain"/>
    <property type="match status" value="1"/>
</dbReference>
<dbReference type="SUPFAM" id="SSF53774">
    <property type="entry name" value="Glutaminase/Asparaginase"/>
    <property type="match status" value="1"/>
</dbReference>
<dbReference type="Pfam" id="PF00710">
    <property type="entry name" value="Asparaginase"/>
    <property type="match status" value="1"/>
</dbReference>
<evidence type="ECO:0000256" key="2">
    <source>
        <dbReference type="PIRSR" id="PIRSR001220-2"/>
    </source>
</evidence>
<accession>A0A3C1KN46</accession>
<feature type="binding site" evidence="2">
    <location>
        <position position="53"/>
    </location>
    <ligand>
        <name>substrate</name>
    </ligand>
</feature>
<reference evidence="4 5" key="1">
    <citation type="journal article" date="2018" name="Nat. Biotechnol.">
        <title>A standardized bacterial taxonomy based on genome phylogeny substantially revises the tree of life.</title>
        <authorList>
            <person name="Parks D.H."/>
            <person name="Chuvochina M."/>
            <person name="Waite D.W."/>
            <person name="Rinke C."/>
            <person name="Skarshewski A."/>
            <person name="Chaumeil P.A."/>
            <person name="Hugenholtz P."/>
        </authorList>
    </citation>
    <scope>NUCLEOTIDE SEQUENCE [LARGE SCALE GENOMIC DNA]</scope>
    <source>
        <strain evidence="4">UBA9158</strain>
    </source>
</reference>
<evidence type="ECO:0000313" key="4">
    <source>
        <dbReference type="EMBL" id="HAN27898.1"/>
    </source>
</evidence>
<feature type="active site" description="O-isoaspartyl threonine intermediate" evidence="1">
    <location>
        <position position="11"/>
    </location>
</feature>
<feature type="domain" description="L-asparaginase N-terminal" evidence="3">
    <location>
        <begin position="2"/>
        <end position="162"/>
    </location>
</feature>
<dbReference type="InterPro" id="IPR027474">
    <property type="entry name" value="L-asparaginase_N"/>
</dbReference>
<dbReference type="GO" id="GO:0004067">
    <property type="term" value="F:asparaginase activity"/>
    <property type="evidence" value="ECO:0007669"/>
    <property type="project" value="UniProtKB-UniRule"/>
</dbReference>
<feature type="binding site" evidence="2">
    <location>
        <begin position="82"/>
        <end position="83"/>
    </location>
    <ligand>
        <name>substrate</name>
    </ligand>
</feature>
<dbReference type="PRINTS" id="PR00139">
    <property type="entry name" value="ASNGLNASE"/>
</dbReference>
<dbReference type="InterPro" id="IPR036152">
    <property type="entry name" value="Asp/glu_Ase-like_sf"/>
</dbReference>
<dbReference type="PROSITE" id="PS51732">
    <property type="entry name" value="ASN_GLN_ASE_3"/>
    <property type="match status" value="1"/>
</dbReference>
<organism evidence="4 5">
    <name type="scientific">Haliea salexigens</name>
    <dbReference type="NCBI Taxonomy" id="287487"/>
    <lineage>
        <taxon>Bacteria</taxon>
        <taxon>Pseudomonadati</taxon>
        <taxon>Pseudomonadota</taxon>
        <taxon>Gammaproteobacteria</taxon>
        <taxon>Cellvibrionales</taxon>
        <taxon>Halieaceae</taxon>
        <taxon>Haliea</taxon>
    </lineage>
</organism>
<protein>
    <submittedName>
        <fullName evidence="4">Asparaginase</fullName>
    </submittedName>
</protein>
<comment type="caution">
    <text evidence="4">The sequence shown here is derived from an EMBL/GenBank/DDBJ whole genome shotgun (WGS) entry which is preliminary data.</text>
</comment>
<dbReference type="AlphaFoldDB" id="A0A3C1KN46"/>
<dbReference type="InterPro" id="IPR037152">
    <property type="entry name" value="L-asparaginase_N_sf"/>
</dbReference>